<evidence type="ECO:0000313" key="6">
    <source>
        <dbReference type="EMBL" id="OYR25965.1"/>
    </source>
</evidence>
<dbReference type="Pfam" id="PF13407">
    <property type="entry name" value="Peripla_BP_4"/>
    <property type="match status" value="1"/>
</dbReference>
<evidence type="ECO:0000256" key="3">
    <source>
        <dbReference type="ARBA" id="ARBA00022729"/>
    </source>
</evidence>
<comment type="subcellular location">
    <subcellularLocation>
        <location evidence="1">Cell envelope</location>
    </subcellularLocation>
</comment>
<dbReference type="Proteomes" id="UP000216363">
    <property type="component" value="Unassembled WGS sequence"/>
</dbReference>
<dbReference type="CDD" id="cd01536">
    <property type="entry name" value="PBP1_ABC_sugar_binding-like"/>
    <property type="match status" value="1"/>
</dbReference>
<feature type="signal peptide" evidence="4">
    <location>
        <begin position="1"/>
        <end position="20"/>
    </location>
</feature>
<dbReference type="AlphaFoldDB" id="A0A256GFQ7"/>
<feature type="chain" id="PRO_5013033406" evidence="4">
    <location>
        <begin position="21"/>
        <end position="301"/>
    </location>
</feature>
<evidence type="ECO:0000256" key="4">
    <source>
        <dbReference type="SAM" id="SignalP"/>
    </source>
</evidence>
<dbReference type="PANTHER" id="PTHR46847:SF1">
    <property type="entry name" value="D-ALLOSE-BINDING PERIPLASMIC PROTEIN-RELATED"/>
    <property type="match status" value="1"/>
</dbReference>
<evidence type="ECO:0000313" key="7">
    <source>
        <dbReference type="Proteomes" id="UP000216363"/>
    </source>
</evidence>
<dbReference type="InterPro" id="IPR028082">
    <property type="entry name" value="Peripla_BP_I"/>
</dbReference>
<keyword evidence="3 4" id="KW-0732">Signal</keyword>
<name>A0A256GFQ7_9HYPH</name>
<evidence type="ECO:0000256" key="2">
    <source>
        <dbReference type="ARBA" id="ARBA00007639"/>
    </source>
</evidence>
<dbReference type="Gene3D" id="3.40.50.2300">
    <property type="match status" value="2"/>
</dbReference>
<dbReference type="GO" id="GO:0030313">
    <property type="term" value="C:cell envelope"/>
    <property type="evidence" value="ECO:0007669"/>
    <property type="project" value="UniProtKB-SubCell"/>
</dbReference>
<dbReference type="EMBL" id="NNRN01000056">
    <property type="protein sequence ID" value="OYR25965.1"/>
    <property type="molecule type" value="Genomic_DNA"/>
</dbReference>
<gene>
    <name evidence="6" type="ORF">CES86_4019</name>
</gene>
<comment type="caution">
    <text evidence="6">The sequence shown here is derived from an EMBL/GenBank/DDBJ whole genome shotgun (WGS) entry which is preliminary data.</text>
</comment>
<dbReference type="PANTHER" id="PTHR46847">
    <property type="entry name" value="D-ALLOSE-BINDING PERIPLASMIC PROTEIN-RELATED"/>
    <property type="match status" value="1"/>
</dbReference>
<sequence length="301" mass="30852">MNRILLSGVAFAAMIVTAQAADTYVVTMKGPAAGNPYWAAFEEGAKAKGKELGVDVVVVSPPSETDVQAQIGQVEDLIAQKVAGIAIAPTDPAALAPVVDQAKEAGVKVVFVDGAGTNKDVPFIGTNNLEGGKLGGEFMCKQLQPGSEVAILQGVMTTTNGADRYNGAKEALEGCGMKIVAAQPADWDRAKAQSVTETILTGNPNIKGVFGSNDNMALGAVEALKAAAKLKDVLVVGYDANPDAAKSILAGELTASVAQAPQKMAGLGIQALVDMKAGKDVPMVTDPGTVLVTKENAEQYK</sequence>
<feature type="domain" description="Periplasmic binding protein" evidence="5">
    <location>
        <begin position="31"/>
        <end position="279"/>
    </location>
</feature>
<evidence type="ECO:0000256" key="1">
    <source>
        <dbReference type="ARBA" id="ARBA00004196"/>
    </source>
</evidence>
<accession>A0A256GFQ7</accession>
<proteinExistence type="inferred from homology"/>
<evidence type="ECO:0000259" key="5">
    <source>
        <dbReference type="Pfam" id="PF13407"/>
    </source>
</evidence>
<dbReference type="SUPFAM" id="SSF53822">
    <property type="entry name" value="Periplasmic binding protein-like I"/>
    <property type="match status" value="1"/>
</dbReference>
<dbReference type="InterPro" id="IPR025997">
    <property type="entry name" value="SBP_2_dom"/>
</dbReference>
<protein>
    <submittedName>
        <fullName evidence="6">Periplasmic binding and sugar binding domain of LacI family protein</fullName>
    </submittedName>
</protein>
<dbReference type="GO" id="GO:0030246">
    <property type="term" value="F:carbohydrate binding"/>
    <property type="evidence" value="ECO:0007669"/>
    <property type="project" value="UniProtKB-ARBA"/>
</dbReference>
<organism evidence="6 7">
    <name type="scientific">Brucella lupini</name>
    <dbReference type="NCBI Taxonomy" id="255457"/>
    <lineage>
        <taxon>Bacteria</taxon>
        <taxon>Pseudomonadati</taxon>
        <taxon>Pseudomonadota</taxon>
        <taxon>Alphaproteobacteria</taxon>
        <taxon>Hyphomicrobiales</taxon>
        <taxon>Brucellaceae</taxon>
        <taxon>Brucella/Ochrobactrum group</taxon>
        <taxon>Brucella</taxon>
    </lineage>
</organism>
<reference evidence="6 7" key="1">
    <citation type="submission" date="2017-07" db="EMBL/GenBank/DDBJ databases">
        <title>Draft genome of Ochrobactrum lupini type strain LUP21.</title>
        <authorList>
            <person name="Krzyzanowska D.M."/>
            <person name="Jafra S."/>
        </authorList>
    </citation>
    <scope>NUCLEOTIDE SEQUENCE [LARGE SCALE GENOMIC DNA]</scope>
    <source>
        <strain evidence="6 7">LUP21</strain>
    </source>
</reference>
<comment type="similarity">
    <text evidence="2">Belongs to the bacterial solute-binding protein 2 family.</text>
</comment>
<dbReference type="RefSeq" id="WP_094515330.1">
    <property type="nucleotide sequence ID" value="NZ_JBHEEP010000020.1"/>
</dbReference>